<comment type="caution">
    <text evidence="2">The sequence shown here is derived from an EMBL/GenBank/DDBJ whole genome shotgun (WGS) entry which is preliminary data.</text>
</comment>
<dbReference type="EMBL" id="PCXE01000017">
    <property type="protein sequence ID" value="PIR26576.1"/>
    <property type="molecule type" value="Genomic_DNA"/>
</dbReference>
<organism evidence="2 3">
    <name type="scientific">Candidatus Brennerbacteria bacterium CG11_big_fil_rev_8_21_14_0_20_43_10</name>
    <dbReference type="NCBI Taxonomy" id="1974523"/>
    <lineage>
        <taxon>Bacteria</taxon>
        <taxon>Candidatus Brenneribacteriota</taxon>
    </lineage>
</organism>
<gene>
    <name evidence="2" type="ORF">COV41_00905</name>
</gene>
<accession>A0A2H0PYF6</accession>
<keyword evidence="1" id="KW-1133">Transmembrane helix</keyword>
<reference evidence="2 3" key="1">
    <citation type="submission" date="2017-09" db="EMBL/GenBank/DDBJ databases">
        <title>Depth-based differentiation of microbial function through sediment-hosted aquifers and enrichment of novel symbionts in the deep terrestrial subsurface.</title>
        <authorList>
            <person name="Probst A.J."/>
            <person name="Ladd B."/>
            <person name="Jarett J.K."/>
            <person name="Geller-Mcgrath D.E."/>
            <person name="Sieber C.M."/>
            <person name="Emerson J.B."/>
            <person name="Anantharaman K."/>
            <person name="Thomas B.C."/>
            <person name="Malmstrom R."/>
            <person name="Stieglmeier M."/>
            <person name="Klingl A."/>
            <person name="Woyke T."/>
            <person name="Ryan C.M."/>
            <person name="Banfield J.F."/>
        </authorList>
    </citation>
    <scope>NUCLEOTIDE SEQUENCE [LARGE SCALE GENOMIC DNA]</scope>
    <source>
        <strain evidence="2">CG11_big_fil_rev_8_21_14_0_20_43_10</strain>
    </source>
</reference>
<dbReference type="GO" id="GO:0016811">
    <property type="term" value="F:hydrolase activity, acting on carbon-nitrogen (but not peptide) bonds, in linear amides"/>
    <property type="evidence" value="ECO:0007669"/>
    <property type="project" value="TreeGrafter"/>
</dbReference>
<proteinExistence type="predicted"/>
<dbReference type="PANTHER" id="PTHR12993">
    <property type="entry name" value="N-ACETYLGLUCOSAMINYL-PHOSPHATIDYLINOSITOL DE-N-ACETYLASE-RELATED"/>
    <property type="match status" value="1"/>
</dbReference>
<evidence type="ECO:0000256" key="1">
    <source>
        <dbReference type="SAM" id="Phobius"/>
    </source>
</evidence>
<evidence type="ECO:0000313" key="3">
    <source>
        <dbReference type="Proteomes" id="UP000236846"/>
    </source>
</evidence>
<dbReference type="Pfam" id="PF02585">
    <property type="entry name" value="PIG-L"/>
    <property type="match status" value="1"/>
</dbReference>
<dbReference type="AlphaFoldDB" id="A0A2H0PYF6"/>
<dbReference type="Proteomes" id="UP000236846">
    <property type="component" value="Unassembled WGS sequence"/>
</dbReference>
<feature type="transmembrane region" description="Helical" evidence="1">
    <location>
        <begin position="21"/>
        <end position="43"/>
    </location>
</feature>
<dbReference type="InterPro" id="IPR024078">
    <property type="entry name" value="LmbE-like_dom_sf"/>
</dbReference>
<name>A0A2H0PYF6_9BACT</name>
<evidence type="ECO:0000313" key="2">
    <source>
        <dbReference type="EMBL" id="PIR26576.1"/>
    </source>
</evidence>
<sequence>MKTRLREILFQLKLHVRIIGLFLCALALTFLVLGAAFVMLAVFQPQHMQSSEPLDSMPLPSHSDRIMLVVAHPDDEFLSSAGYMMYAKQHGAQVMVVIVTSGEASLIADTISQRRIRLPVRYYIQEGEHREIESLQALHTLGLQNSDIFFLGFPTRGLEYLLLKNWSVNDPYRSHYTKVTIPPFDSVFDQTSNYSGEKLTQDLQRLFEIQNPTIVITHSSYDQNDDHRAVYYLVNKALQQAQAKLPAFLPEQFYFLVHYYQYSFPARANYQYKLLPPLRIDSNSFHWFSFPLTSDEFLFKKQGIMLYKSQFANPYLKLLLNSFVKQNELFYQEPHISRGQ</sequence>
<dbReference type="Gene3D" id="3.40.50.10320">
    <property type="entry name" value="LmbE-like"/>
    <property type="match status" value="1"/>
</dbReference>
<evidence type="ECO:0008006" key="4">
    <source>
        <dbReference type="Google" id="ProtNLM"/>
    </source>
</evidence>
<dbReference type="PANTHER" id="PTHR12993:SF11">
    <property type="entry name" value="N-ACETYLGLUCOSAMINYL-PHOSPHATIDYLINOSITOL DE-N-ACETYLASE"/>
    <property type="match status" value="1"/>
</dbReference>
<protein>
    <recommendedName>
        <fullName evidence="4">PIG-L family deacetylase</fullName>
    </recommendedName>
</protein>
<keyword evidence="1" id="KW-0472">Membrane</keyword>
<dbReference type="SUPFAM" id="SSF102588">
    <property type="entry name" value="LmbE-like"/>
    <property type="match status" value="1"/>
</dbReference>
<keyword evidence="1" id="KW-0812">Transmembrane</keyword>
<dbReference type="InterPro" id="IPR003737">
    <property type="entry name" value="GlcNAc_PI_deacetylase-related"/>
</dbReference>